<proteinExistence type="predicted"/>
<sequence>MRSPLASTERGSVTAEFAVLLPALLLVLALCLGAVQLVGQQLRLSDAAADAARAAARGDDPARVAAIVSRAVLGADLNLSTQGEFVCAELGSSPAGGLAPFGVRLTASSCALAGGL</sequence>
<dbReference type="OrthoDB" id="5121468at2"/>
<evidence type="ECO:0000313" key="3">
    <source>
        <dbReference type="Proteomes" id="UP000291483"/>
    </source>
</evidence>
<evidence type="ECO:0000313" key="2">
    <source>
        <dbReference type="EMBL" id="RZU66286.1"/>
    </source>
</evidence>
<organism evidence="2 3">
    <name type="scientific">Microterricola gilva</name>
    <dbReference type="NCBI Taxonomy" id="393267"/>
    <lineage>
        <taxon>Bacteria</taxon>
        <taxon>Bacillati</taxon>
        <taxon>Actinomycetota</taxon>
        <taxon>Actinomycetes</taxon>
        <taxon>Micrococcales</taxon>
        <taxon>Microbacteriaceae</taxon>
        <taxon>Microterricola</taxon>
    </lineage>
</organism>
<dbReference type="EMBL" id="SHLC01000001">
    <property type="protein sequence ID" value="RZU66286.1"/>
    <property type="molecule type" value="Genomic_DNA"/>
</dbReference>
<gene>
    <name evidence="2" type="ORF">EV379_2639</name>
</gene>
<name>A0A4V2GB02_9MICO</name>
<keyword evidence="3" id="KW-1185">Reference proteome</keyword>
<dbReference type="InterPro" id="IPR049790">
    <property type="entry name" value="Rv3655c/TadE"/>
</dbReference>
<accession>A0A4V2GB02</accession>
<dbReference type="Proteomes" id="UP000291483">
    <property type="component" value="Unassembled WGS sequence"/>
</dbReference>
<dbReference type="NCBIfam" id="NF041390">
    <property type="entry name" value="TadE_Rv3655c"/>
    <property type="match status" value="1"/>
</dbReference>
<dbReference type="AlphaFoldDB" id="A0A4V2GB02"/>
<comment type="caution">
    <text evidence="2">The sequence shown here is derived from an EMBL/GenBank/DDBJ whole genome shotgun (WGS) entry which is preliminary data.</text>
</comment>
<protein>
    <submittedName>
        <fullName evidence="2">TadE-like protein</fullName>
    </submittedName>
</protein>
<reference evidence="2 3" key="1">
    <citation type="submission" date="2019-02" db="EMBL/GenBank/DDBJ databases">
        <title>Sequencing the genomes of 1000 actinobacteria strains.</title>
        <authorList>
            <person name="Klenk H.-P."/>
        </authorList>
    </citation>
    <scope>NUCLEOTIDE SEQUENCE [LARGE SCALE GENOMIC DNA]</scope>
    <source>
        <strain evidence="2 3">DSM 18319</strain>
    </source>
</reference>
<dbReference type="InterPro" id="IPR012495">
    <property type="entry name" value="TadE-like_dom"/>
</dbReference>
<evidence type="ECO:0000259" key="1">
    <source>
        <dbReference type="Pfam" id="PF07811"/>
    </source>
</evidence>
<dbReference type="Pfam" id="PF07811">
    <property type="entry name" value="TadE"/>
    <property type="match status" value="1"/>
</dbReference>
<feature type="domain" description="TadE-like" evidence="1">
    <location>
        <begin position="11"/>
        <end position="53"/>
    </location>
</feature>